<reference evidence="1 2" key="1">
    <citation type="journal article" date="2010" name="J. Bacteriol.">
        <title>Complete genome sequence of the thermophilic, obligately chemolithoautotrophic hydrogen-oxidizing bacterium Hydrogenobacter thermophilus TK-6.</title>
        <authorList>
            <person name="Arai H."/>
            <person name="Kanbe H."/>
            <person name="Ishii M."/>
            <person name="Igarashi Y."/>
        </authorList>
    </citation>
    <scope>NUCLEOTIDE SEQUENCE [LARGE SCALE GENOMIC DNA]</scope>
    <source>
        <strain evidence="2">DSM 6534 / IAM 12695 / TK-6 [Tokyo]</strain>
    </source>
</reference>
<evidence type="ECO:0000313" key="2">
    <source>
        <dbReference type="Proteomes" id="UP000002574"/>
    </source>
</evidence>
<dbReference type="STRING" id="608538.HTH_0528"/>
<dbReference type="KEGG" id="hth:HTH_0528"/>
<protein>
    <submittedName>
        <fullName evidence="1">Uncharacterized protein</fullName>
    </submittedName>
</protein>
<evidence type="ECO:0000313" key="1">
    <source>
        <dbReference type="EMBL" id="BAI68991.1"/>
    </source>
</evidence>
<gene>
    <name evidence="1" type="ordered locus">HTH_0528</name>
</gene>
<keyword evidence="2" id="KW-1185">Reference proteome</keyword>
<accession>D3DGN9</accession>
<dbReference type="Proteomes" id="UP000002574">
    <property type="component" value="Chromosome"/>
</dbReference>
<dbReference type="AlphaFoldDB" id="D3DGN9"/>
<proteinExistence type="predicted"/>
<name>D3DGN9_HYDTT</name>
<organism evidence="1 2">
    <name type="scientific">Hydrogenobacter thermophilus (strain DSM 6534 / IAM 12695 / TK-6)</name>
    <dbReference type="NCBI Taxonomy" id="608538"/>
    <lineage>
        <taxon>Bacteria</taxon>
        <taxon>Pseudomonadati</taxon>
        <taxon>Aquificota</taxon>
        <taxon>Aquificia</taxon>
        <taxon>Aquificales</taxon>
        <taxon>Aquificaceae</taxon>
        <taxon>Hydrogenobacter</taxon>
    </lineage>
</organism>
<sequence length="132" mass="15875">MLVSELKDKLTDSLNKVVRKYSARVVAKVFRVKPPTVWQWSAGERENPLTKTLEFLMWLKHRDPEMFTEIASVFMQVVSEEAHKTLQIKEFAVKLFKYYIDDHKYDVKERAELEREFKRLLEEVKILEEVKR</sequence>
<dbReference type="KEGG" id="hte:Hydth_0525"/>
<dbReference type="RefSeq" id="WP_012963173.1">
    <property type="nucleotide sequence ID" value="NC_013799.1"/>
</dbReference>
<dbReference type="EMBL" id="AP011112">
    <property type="protein sequence ID" value="BAI68991.1"/>
    <property type="molecule type" value="Genomic_DNA"/>
</dbReference>